<dbReference type="STRING" id="44941.A0A397UCM3"/>
<evidence type="ECO:0000313" key="3">
    <source>
        <dbReference type="Proteomes" id="UP000266673"/>
    </source>
</evidence>
<organism evidence="2 3">
    <name type="scientific">Gigaspora rosea</name>
    <dbReference type="NCBI Taxonomy" id="44941"/>
    <lineage>
        <taxon>Eukaryota</taxon>
        <taxon>Fungi</taxon>
        <taxon>Fungi incertae sedis</taxon>
        <taxon>Mucoromycota</taxon>
        <taxon>Glomeromycotina</taxon>
        <taxon>Glomeromycetes</taxon>
        <taxon>Diversisporales</taxon>
        <taxon>Gigasporaceae</taxon>
        <taxon>Gigaspora</taxon>
    </lineage>
</organism>
<keyword evidence="1" id="KW-0472">Membrane</keyword>
<name>A0A397UCM3_9GLOM</name>
<gene>
    <name evidence="2" type="ORF">C2G38_2047880</name>
</gene>
<dbReference type="OrthoDB" id="2433275at2759"/>
<dbReference type="AlphaFoldDB" id="A0A397UCM3"/>
<accession>A0A397UCM3</accession>
<keyword evidence="3" id="KW-1185">Reference proteome</keyword>
<sequence length="180" mass="20916">MDNRKVESVGLSKNLDVNDPFFQDLCKTYADYLNSSTTLINKKLAFYNSITYTVLESNQDSVRATNKLDPVLECPIYYIQKPEESRWVLTSINCTGLIKLIFRCDTDNSRFGMAVMLNCTWLPGFMSLISIAWKRIDNCKLRRKGFKHQVHFSRTPCLESEESILQEHHTDFFGSKKEKH</sequence>
<evidence type="ECO:0000256" key="1">
    <source>
        <dbReference type="SAM" id="Phobius"/>
    </source>
</evidence>
<proteinExistence type="predicted"/>
<keyword evidence="1" id="KW-1133">Transmembrane helix</keyword>
<evidence type="ECO:0000313" key="2">
    <source>
        <dbReference type="EMBL" id="RIB05103.1"/>
    </source>
</evidence>
<protein>
    <submittedName>
        <fullName evidence="2">Uncharacterized protein</fullName>
    </submittedName>
</protein>
<feature type="transmembrane region" description="Helical" evidence="1">
    <location>
        <begin position="111"/>
        <end position="133"/>
    </location>
</feature>
<dbReference type="Proteomes" id="UP000266673">
    <property type="component" value="Unassembled WGS sequence"/>
</dbReference>
<keyword evidence="1" id="KW-0812">Transmembrane</keyword>
<dbReference type="EMBL" id="QKWP01002049">
    <property type="protein sequence ID" value="RIB05103.1"/>
    <property type="molecule type" value="Genomic_DNA"/>
</dbReference>
<comment type="caution">
    <text evidence="2">The sequence shown here is derived from an EMBL/GenBank/DDBJ whole genome shotgun (WGS) entry which is preliminary data.</text>
</comment>
<reference evidence="2 3" key="1">
    <citation type="submission" date="2018-06" db="EMBL/GenBank/DDBJ databases">
        <title>Comparative genomics reveals the genomic features of Rhizophagus irregularis, R. cerebriforme, R. diaphanum and Gigaspora rosea, and their symbiotic lifestyle signature.</title>
        <authorList>
            <person name="Morin E."/>
            <person name="San Clemente H."/>
            <person name="Chen E.C.H."/>
            <person name="De La Providencia I."/>
            <person name="Hainaut M."/>
            <person name="Kuo A."/>
            <person name="Kohler A."/>
            <person name="Murat C."/>
            <person name="Tang N."/>
            <person name="Roy S."/>
            <person name="Loubradou J."/>
            <person name="Henrissat B."/>
            <person name="Grigoriev I.V."/>
            <person name="Corradi N."/>
            <person name="Roux C."/>
            <person name="Martin F.M."/>
        </authorList>
    </citation>
    <scope>NUCLEOTIDE SEQUENCE [LARGE SCALE GENOMIC DNA]</scope>
    <source>
        <strain evidence="2 3">DAOM 194757</strain>
    </source>
</reference>